<sequence>MADNSNRGLLKNLRQSRLVRTGVPFLIFVVGGSYFLKQFATIRYDFRHGKRLSKEEAESMGLKQVDVKVVTQEIIKDIEKGDLDTWENIRGPRPWEDSKTFQAAEREKIGQIKTQQDS</sequence>
<comment type="caution">
    <text evidence="10">The sequence shown here is derived from an EMBL/GenBank/DDBJ whole genome shotgun (WGS) entry which is preliminary data.</text>
</comment>
<dbReference type="GO" id="GO:0033617">
    <property type="term" value="P:mitochondrial respiratory chain complex IV assembly"/>
    <property type="evidence" value="ECO:0007669"/>
    <property type="project" value="TreeGrafter"/>
</dbReference>
<evidence type="ECO:0000256" key="5">
    <source>
        <dbReference type="ARBA" id="ARBA00022792"/>
    </source>
</evidence>
<keyword evidence="6 9" id="KW-1133">Transmembrane helix</keyword>
<accession>A0AAV4END5</accession>
<feature type="transmembrane region" description="Helical" evidence="9">
    <location>
        <begin position="18"/>
        <end position="36"/>
    </location>
</feature>
<dbReference type="InterPro" id="IPR020164">
    <property type="entry name" value="Cyt_c_Oxase_assmbl_COX16"/>
</dbReference>
<dbReference type="PANTHER" id="PTHR17130:SF14">
    <property type="entry name" value="CYTOCHROME C OXIDASE ASSEMBLY PROTEIN COX16 HOMOLOG, MITOCHONDRIAL"/>
    <property type="match status" value="1"/>
</dbReference>
<dbReference type="Proteomes" id="UP000762676">
    <property type="component" value="Unassembled WGS sequence"/>
</dbReference>
<keyword evidence="5" id="KW-0999">Mitochondrion inner membrane</keyword>
<evidence type="ECO:0000313" key="10">
    <source>
        <dbReference type="EMBL" id="GFR62647.1"/>
    </source>
</evidence>
<dbReference type="EMBL" id="BMAT01003801">
    <property type="protein sequence ID" value="GFR62647.1"/>
    <property type="molecule type" value="Genomic_DNA"/>
</dbReference>
<evidence type="ECO:0000256" key="1">
    <source>
        <dbReference type="ARBA" id="ARBA00004434"/>
    </source>
</evidence>
<evidence type="ECO:0000256" key="6">
    <source>
        <dbReference type="ARBA" id="ARBA00022989"/>
    </source>
</evidence>
<evidence type="ECO:0000256" key="8">
    <source>
        <dbReference type="ARBA" id="ARBA00023136"/>
    </source>
</evidence>
<organism evidence="10 11">
    <name type="scientific">Elysia marginata</name>
    <dbReference type="NCBI Taxonomy" id="1093978"/>
    <lineage>
        <taxon>Eukaryota</taxon>
        <taxon>Metazoa</taxon>
        <taxon>Spiralia</taxon>
        <taxon>Lophotrochozoa</taxon>
        <taxon>Mollusca</taxon>
        <taxon>Gastropoda</taxon>
        <taxon>Heterobranchia</taxon>
        <taxon>Euthyneura</taxon>
        <taxon>Panpulmonata</taxon>
        <taxon>Sacoglossa</taxon>
        <taxon>Placobranchoidea</taxon>
        <taxon>Plakobranchidae</taxon>
        <taxon>Elysia</taxon>
    </lineage>
</organism>
<keyword evidence="4 9" id="KW-0812">Transmembrane</keyword>
<dbReference type="Pfam" id="PF14138">
    <property type="entry name" value="COX16"/>
    <property type="match status" value="1"/>
</dbReference>
<comment type="subcellular location">
    <subcellularLocation>
        <location evidence="1">Mitochondrion inner membrane</location>
        <topology evidence="1">Single-pass membrane protein</topology>
    </subcellularLocation>
</comment>
<evidence type="ECO:0000256" key="4">
    <source>
        <dbReference type="ARBA" id="ARBA00022692"/>
    </source>
</evidence>
<proteinExistence type="inferred from homology"/>
<gene>
    <name evidence="10" type="ORF">ElyMa_001877100</name>
</gene>
<protein>
    <recommendedName>
        <fullName evidence="3">Cytochrome c oxidase assembly protein COX16 homolog, mitochondrial</fullName>
    </recommendedName>
</protein>
<comment type="similarity">
    <text evidence="2">Belongs to the COX16 family.</text>
</comment>
<evidence type="ECO:0000313" key="11">
    <source>
        <dbReference type="Proteomes" id="UP000762676"/>
    </source>
</evidence>
<evidence type="ECO:0000256" key="2">
    <source>
        <dbReference type="ARBA" id="ARBA00008370"/>
    </source>
</evidence>
<dbReference type="GO" id="GO:0005743">
    <property type="term" value="C:mitochondrial inner membrane"/>
    <property type="evidence" value="ECO:0007669"/>
    <property type="project" value="UniProtKB-SubCell"/>
</dbReference>
<keyword evidence="8 9" id="KW-0472">Membrane</keyword>
<evidence type="ECO:0000256" key="7">
    <source>
        <dbReference type="ARBA" id="ARBA00023128"/>
    </source>
</evidence>
<dbReference type="PANTHER" id="PTHR17130">
    <property type="entry name" value="MITOCHONDRIAL OUTER MEMBRANE PROTEIN 25"/>
    <property type="match status" value="1"/>
</dbReference>
<dbReference type="AlphaFoldDB" id="A0AAV4END5"/>
<evidence type="ECO:0000256" key="9">
    <source>
        <dbReference type="SAM" id="Phobius"/>
    </source>
</evidence>
<evidence type="ECO:0000256" key="3">
    <source>
        <dbReference type="ARBA" id="ARBA00021814"/>
    </source>
</evidence>
<name>A0AAV4END5_9GAST</name>
<keyword evidence="11" id="KW-1185">Reference proteome</keyword>
<keyword evidence="7" id="KW-0496">Mitochondrion</keyword>
<reference evidence="10 11" key="1">
    <citation type="journal article" date="2021" name="Elife">
        <title>Chloroplast acquisition without the gene transfer in kleptoplastic sea slugs, Plakobranchus ocellatus.</title>
        <authorList>
            <person name="Maeda T."/>
            <person name="Takahashi S."/>
            <person name="Yoshida T."/>
            <person name="Shimamura S."/>
            <person name="Takaki Y."/>
            <person name="Nagai Y."/>
            <person name="Toyoda A."/>
            <person name="Suzuki Y."/>
            <person name="Arimoto A."/>
            <person name="Ishii H."/>
            <person name="Satoh N."/>
            <person name="Nishiyama T."/>
            <person name="Hasebe M."/>
            <person name="Maruyama T."/>
            <person name="Minagawa J."/>
            <person name="Obokata J."/>
            <person name="Shigenobu S."/>
        </authorList>
    </citation>
    <scope>NUCLEOTIDE SEQUENCE [LARGE SCALE GENOMIC DNA]</scope>
</reference>